<accession>A0A167TSJ7</accession>
<feature type="non-terminal residue" evidence="1">
    <location>
        <position position="1"/>
    </location>
</feature>
<dbReference type="AlphaFoldDB" id="A0A167TSJ7"/>
<reference evidence="1 2" key="1">
    <citation type="journal article" date="2016" name="Mol. Biol. Evol.">
        <title>Comparative Genomics of Early-Diverging Mushroom-Forming Fungi Provides Insights into the Origins of Lignocellulose Decay Capabilities.</title>
        <authorList>
            <person name="Nagy L.G."/>
            <person name="Riley R."/>
            <person name="Tritt A."/>
            <person name="Adam C."/>
            <person name="Daum C."/>
            <person name="Floudas D."/>
            <person name="Sun H."/>
            <person name="Yadav J.S."/>
            <person name="Pangilinan J."/>
            <person name="Larsson K.H."/>
            <person name="Matsuura K."/>
            <person name="Barry K."/>
            <person name="Labutti K."/>
            <person name="Kuo R."/>
            <person name="Ohm R.A."/>
            <person name="Bhattacharya S.S."/>
            <person name="Shirouzu T."/>
            <person name="Yoshinaga Y."/>
            <person name="Martin F.M."/>
            <person name="Grigoriev I.V."/>
            <person name="Hibbett D.S."/>
        </authorList>
    </citation>
    <scope>NUCLEOTIDE SEQUENCE [LARGE SCALE GENOMIC DNA]</scope>
    <source>
        <strain evidence="1 2">CBS 109695</strain>
    </source>
</reference>
<keyword evidence="2" id="KW-1185">Reference proteome</keyword>
<name>A0A167TSJ7_9AGAM</name>
<dbReference type="OrthoDB" id="3240817at2759"/>
<gene>
    <name evidence="1" type="ORF">FIBSPDRAFT_692711</name>
</gene>
<evidence type="ECO:0008006" key="3">
    <source>
        <dbReference type="Google" id="ProtNLM"/>
    </source>
</evidence>
<evidence type="ECO:0000313" key="2">
    <source>
        <dbReference type="Proteomes" id="UP000076532"/>
    </source>
</evidence>
<evidence type="ECO:0000313" key="1">
    <source>
        <dbReference type="EMBL" id="KZP03236.1"/>
    </source>
</evidence>
<dbReference type="EMBL" id="KV418126">
    <property type="protein sequence ID" value="KZP03236.1"/>
    <property type="molecule type" value="Genomic_DNA"/>
</dbReference>
<proteinExistence type="predicted"/>
<feature type="non-terminal residue" evidence="1">
    <location>
        <position position="356"/>
    </location>
</feature>
<dbReference type="STRING" id="436010.A0A167TSJ7"/>
<sequence>LFDWLRVLYANLRYQVVMEGLLSEEFASLIGVLTGDSASPDLWNAFMADFCPPKDVDDVVLGGVPLGAIIQADDIALPSLSIAGLQRKMDYTWQYSGVKFLVINMTKTLVMIQGPIPRGICPFTLNGQPVGFTNEYAYVGLTFVSDAPNIFARHYAKKEKAARSVANVLFSLEAFIGALPPLQGKRLYSARVDPHLTSACEVSLDVDMRLLKPLQKIQHTYLQRLIGLNPKAMRAFCFSESGVLPLAYRRIILAVRYLQYVLSREPHHLVACALRECEIMYAAGAPCWLGDLGVVVNRMPINWTRTAWSPLAMDVESASLLIDEITKAAGLHVQDAIDASSKGSLLRGRLHVDENG</sequence>
<protein>
    <recommendedName>
        <fullName evidence="3">Reverse transcriptase domain-containing protein</fullName>
    </recommendedName>
</protein>
<organism evidence="1 2">
    <name type="scientific">Athelia psychrophila</name>
    <dbReference type="NCBI Taxonomy" id="1759441"/>
    <lineage>
        <taxon>Eukaryota</taxon>
        <taxon>Fungi</taxon>
        <taxon>Dikarya</taxon>
        <taxon>Basidiomycota</taxon>
        <taxon>Agaricomycotina</taxon>
        <taxon>Agaricomycetes</taxon>
        <taxon>Agaricomycetidae</taxon>
        <taxon>Atheliales</taxon>
        <taxon>Atheliaceae</taxon>
        <taxon>Athelia</taxon>
    </lineage>
</organism>
<dbReference type="Proteomes" id="UP000076532">
    <property type="component" value="Unassembled WGS sequence"/>
</dbReference>